<dbReference type="Proteomes" id="UP000024837">
    <property type="component" value="Unassembled WGS sequence"/>
</dbReference>
<gene>
    <name evidence="1" type="ORF">DRE_05210</name>
</gene>
<dbReference type="SUPFAM" id="SSF57850">
    <property type="entry name" value="RING/U-box"/>
    <property type="match status" value="1"/>
</dbReference>
<name>W7HR37_9PEZI</name>
<evidence type="ECO:0008006" key="3">
    <source>
        <dbReference type="Google" id="ProtNLM"/>
    </source>
</evidence>
<dbReference type="AlphaFoldDB" id="W7HR37"/>
<evidence type="ECO:0000313" key="2">
    <source>
        <dbReference type="Proteomes" id="UP000024837"/>
    </source>
</evidence>
<accession>W7HR37</accession>
<protein>
    <recommendedName>
        <fullName evidence="3">RING-type domain-containing protein</fullName>
    </recommendedName>
</protein>
<dbReference type="InterPro" id="IPR013083">
    <property type="entry name" value="Znf_RING/FYVE/PHD"/>
</dbReference>
<organism evidence="1 2">
    <name type="scientific">Drechslerella stenobrocha 248</name>
    <dbReference type="NCBI Taxonomy" id="1043628"/>
    <lineage>
        <taxon>Eukaryota</taxon>
        <taxon>Fungi</taxon>
        <taxon>Dikarya</taxon>
        <taxon>Ascomycota</taxon>
        <taxon>Pezizomycotina</taxon>
        <taxon>Orbiliomycetes</taxon>
        <taxon>Orbiliales</taxon>
        <taxon>Orbiliaceae</taxon>
        <taxon>Drechslerella</taxon>
    </lineage>
</organism>
<dbReference type="HOGENOM" id="CLU_794587_0_0_1"/>
<proteinExistence type="predicted"/>
<dbReference type="OrthoDB" id="9977870at2759"/>
<dbReference type="EMBL" id="KI966425">
    <property type="protein sequence ID" value="EWC45649.1"/>
    <property type="molecule type" value="Genomic_DNA"/>
</dbReference>
<reference evidence="1 2" key="1">
    <citation type="submission" date="2013-05" db="EMBL/GenBank/DDBJ databases">
        <title>Drechslerella stenobrocha genome reveals carnivorous origination and mechanical trapping mechanism of predatory fungi.</title>
        <authorList>
            <person name="Liu X."/>
            <person name="Zhang W."/>
            <person name="Liu K."/>
        </authorList>
    </citation>
    <scope>NUCLEOTIDE SEQUENCE [LARGE SCALE GENOMIC DNA]</scope>
    <source>
        <strain evidence="1 2">248</strain>
    </source>
</reference>
<dbReference type="Gene3D" id="3.30.40.10">
    <property type="entry name" value="Zinc/RING finger domain, C3HC4 (zinc finger)"/>
    <property type="match status" value="1"/>
</dbReference>
<evidence type="ECO:0000313" key="1">
    <source>
        <dbReference type="EMBL" id="EWC45649.1"/>
    </source>
</evidence>
<keyword evidence="2" id="KW-1185">Reference proteome</keyword>
<sequence>MVSIFRQCELSVRRVLSAIDSSKVMSAVRFLAWLVIPRYALNPRKIPNIGFEQSFPDASRHFSRLSESPFSPTTLFSHQDGPVSIGRTPRLDHESRVKNAYKRYIYRVVLKSSSRSGLPLQACHVADGTLQLPLSGQTRQSPAVNVIYNCSLKIQKVPYRLKLMQHLHAEPRECVTEGDPHLPFPWIKEVEPPITQLQLVEYAFFGTNEPWDPMFFQESAINLSTSDKVRNRIAVLAESIGWNPCPDDQTPGSKGIMGFEQEATFTCFFCFDDKPLWQIAVLNCEHASCIDCVKRNFKMCLEDTSLLPPRCCQAYPFIYASIAAETTEELEKLASAESAGMTSLTSNVG</sequence>